<organism evidence="1">
    <name type="scientific">hydrothermal vent metagenome</name>
    <dbReference type="NCBI Taxonomy" id="652676"/>
    <lineage>
        <taxon>unclassified sequences</taxon>
        <taxon>metagenomes</taxon>
        <taxon>ecological metagenomes</taxon>
    </lineage>
</organism>
<dbReference type="Gene3D" id="3.40.50.300">
    <property type="entry name" value="P-loop containing nucleotide triphosphate hydrolases"/>
    <property type="match status" value="1"/>
</dbReference>
<dbReference type="EMBL" id="UOFL01000241">
    <property type="protein sequence ID" value="VAW82326.1"/>
    <property type="molecule type" value="Genomic_DNA"/>
</dbReference>
<proteinExistence type="predicted"/>
<dbReference type="AlphaFoldDB" id="A0A3B0ZNY9"/>
<accession>A0A3B0ZNY9</accession>
<reference evidence="1" key="1">
    <citation type="submission" date="2018-06" db="EMBL/GenBank/DDBJ databases">
        <authorList>
            <person name="Zhirakovskaya E."/>
        </authorList>
    </citation>
    <scope>NUCLEOTIDE SEQUENCE</scope>
</reference>
<dbReference type="Pfam" id="PF13671">
    <property type="entry name" value="AAA_33"/>
    <property type="match status" value="1"/>
</dbReference>
<evidence type="ECO:0000313" key="1">
    <source>
        <dbReference type="EMBL" id="VAW82326.1"/>
    </source>
</evidence>
<protein>
    <recommendedName>
        <fullName evidence="2">NadR/Ttd14 AAA domain-containing protein</fullName>
    </recommendedName>
</protein>
<dbReference type="InterPro" id="IPR027417">
    <property type="entry name" value="P-loop_NTPase"/>
</dbReference>
<dbReference type="SUPFAM" id="SSF52540">
    <property type="entry name" value="P-loop containing nucleoside triphosphate hydrolases"/>
    <property type="match status" value="1"/>
</dbReference>
<evidence type="ECO:0008006" key="2">
    <source>
        <dbReference type="Google" id="ProtNLM"/>
    </source>
</evidence>
<sequence>MGGESTLIRSIAISDQAILISEDQWLKSLYNAEIQSITNYSQYSLRLRSIMKSHVQEILKRGNSVVMDFPANTIEQRNWFRDIYSENGFPHKLNYLEVSEAWCLVQINNRRQDNPKSLHFDGAEVFHLITRHFRTQKIMKALN</sequence>
<name>A0A3B0ZNY9_9ZZZZ</name>
<gene>
    <name evidence="1" type="ORF">MNBD_GAMMA12-943</name>
</gene>